<evidence type="ECO:0000256" key="1">
    <source>
        <dbReference type="ARBA" id="ARBA00005356"/>
    </source>
</evidence>
<dbReference type="SMART" id="SM01278">
    <property type="entry name" value="MAPKK1_Int"/>
    <property type="match status" value="1"/>
</dbReference>
<comment type="similarity">
    <text evidence="1">Belongs to the LAMTOR3 family.</text>
</comment>
<dbReference type="SUPFAM" id="SSF103196">
    <property type="entry name" value="Roadblock/LC7 domain"/>
    <property type="match status" value="1"/>
</dbReference>
<dbReference type="EMBL" id="CP090895">
    <property type="protein sequence ID" value="ULT89287.1"/>
    <property type="molecule type" value="Genomic_DNA"/>
</dbReference>
<sequence length="149" mass="16298">MNVQQELEELMLTYEGVCAIFITDHDGGLILNVGLPASLDNSRFRQQLIVSHVTTIPQIHKLSMVSGGHQTTFAMYESHQIAIHSLAKYYFIVHAGCNTNTGAMLALREKLAPIANYMMSVCPPIDGDGLMPPPSYPSAAVPPPDFDQL</sequence>
<evidence type="ECO:0000313" key="3">
    <source>
        <dbReference type="EMBL" id="UMM35114.1"/>
    </source>
</evidence>
<dbReference type="EMBL" id="CP092624">
    <property type="protein sequence ID" value="UMM35114.1"/>
    <property type="molecule type" value="Genomic_DNA"/>
</dbReference>
<accession>A0AAE9F5V5</accession>
<dbReference type="GO" id="GO:0032006">
    <property type="term" value="P:regulation of TOR signaling"/>
    <property type="evidence" value="ECO:0007669"/>
    <property type="project" value="InterPro"/>
</dbReference>
<dbReference type="FunFam" id="3.30.450.30:FF:000040">
    <property type="entry name" value="Late endosomal/lysosomal adaptor, Mapk (MAPK) and mToR (MTOR) activator homolog"/>
    <property type="match status" value="1"/>
</dbReference>
<protein>
    <submittedName>
        <fullName evidence="3">Uncharacterized protein</fullName>
    </submittedName>
</protein>
<dbReference type="AlphaFoldDB" id="A0AAE9F5V5"/>
<dbReference type="Gene3D" id="3.30.450.30">
    <property type="entry name" value="Dynein light chain 2a, cytoplasmic"/>
    <property type="match status" value="1"/>
</dbReference>
<dbReference type="Pfam" id="PF08923">
    <property type="entry name" value="MAPKK1_Int"/>
    <property type="match status" value="1"/>
</dbReference>
<evidence type="ECO:0000313" key="2">
    <source>
        <dbReference type="EMBL" id="ULT89287.1"/>
    </source>
</evidence>
<evidence type="ECO:0000313" key="4">
    <source>
        <dbReference type="Proteomes" id="UP000827892"/>
    </source>
</evidence>
<gene>
    <name evidence="2" type="ORF">L3Y34_008037</name>
    <name evidence="3" type="ORF">L5515_007883</name>
</gene>
<organism evidence="3 5">
    <name type="scientific">Caenorhabditis briggsae</name>
    <dbReference type="NCBI Taxonomy" id="6238"/>
    <lineage>
        <taxon>Eukaryota</taxon>
        <taxon>Metazoa</taxon>
        <taxon>Ecdysozoa</taxon>
        <taxon>Nematoda</taxon>
        <taxon>Chromadorea</taxon>
        <taxon>Rhabditida</taxon>
        <taxon>Rhabditina</taxon>
        <taxon>Rhabditomorpha</taxon>
        <taxon>Rhabditoidea</taxon>
        <taxon>Rhabditidae</taxon>
        <taxon>Peloderinae</taxon>
        <taxon>Caenorhabditis</taxon>
    </lineage>
</organism>
<dbReference type="PANTHER" id="PTHR13378">
    <property type="entry name" value="REGULATOR COMPLEX PROTEIN LAMTOR3"/>
    <property type="match status" value="1"/>
</dbReference>
<evidence type="ECO:0000313" key="5">
    <source>
        <dbReference type="Proteomes" id="UP000829354"/>
    </source>
</evidence>
<reference evidence="3 5" key="2">
    <citation type="submission" date="2022-04" db="EMBL/GenBank/DDBJ databases">
        <title>Chromosome-level reference genomes for two strains of Caenorhabditis briggsae: an improved platform for comparative genomics.</title>
        <authorList>
            <person name="Stevens L."/>
            <person name="Andersen E."/>
        </authorList>
    </citation>
    <scope>NUCLEOTIDE SEQUENCE [LARGE SCALE GENOMIC DNA]</scope>
    <source>
        <strain evidence="3">VX34</strain>
        <tissue evidence="3">Whole-organism</tissue>
    </source>
</reference>
<dbReference type="Proteomes" id="UP000827892">
    <property type="component" value="Chromosome V"/>
</dbReference>
<dbReference type="InterPro" id="IPR015019">
    <property type="entry name" value="LAMTOR3"/>
</dbReference>
<keyword evidence="5" id="KW-1185">Reference proteome</keyword>
<proteinExistence type="inferred from homology"/>
<name>A0AAE9F5V5_CAEBR</name>
<reference evidence="2 4" key="1">
    <citation type="submission" date="2022-02" db="EMBL/GenBank/DDBJ databases">
        <title>Chromosome-level reference genomes for two strains of Caenorhabditis briggsae: an improved platform for comparative genomics.</title>
        <authorList>
            <person name="Stevens L."/>
            <person name="Andersen E.C."/>
        </authorList>
    </citation>
    <scope>NUCLEOTIDE SEQUENCE [LARGE SCALE GENOMIC DNA]</scope>
    <source>
        <strain evidence="2">QX1410_ONT</strain>
        <tissue evidence="2">Whole-organism</tissue>
    </source>
</reference>
<dbReference type="Proteomes" id="UP000829354">
    <property type="component" value="Chromosome V"/>
</dbReference>
<dbReference type="PANTHER" id="PTHR13378:SF1">
    <property type="entry name" value="RAGULATOR COMPLEX PROTEIN LAMTOR3"/>
    <property type="match status" value="1"/>
</dbReference>